<evidence type="ECO:0000313" key="2">
    <source>
        <dbReference type="Proteomes" id="UP001218218"/>
    </source>
</evidence>
<sequence>MAPIYTLTVDFATYLRSAPRRPAYFFDTPIPAISPAGKFNTYTTNTPRTYIVPLFN</sequence>
<comment type="caution">
    <text evidence="1">The sequence shown here is derived from an EMBL/GenBank/DDBJ whole genome shotgun (WGS) entry which is preliminary data.</text>
</comment>
<protein>
    <submittedName>
        <fullName evidence="1">Uncharacterized protein</fullName>
    </submittedName>
</protein>
<organism evidence="1 2">
    <name type="scientific">Mycena albidolilacea</name>
    <dbReference type="NCBI Taxonomy" id="1033008"/>
    <lineage>
        <taxon>Eukaryota</taxon>
        <taxon>Fungi</taxon>
        <taxon>Dikarya</taxon>
        <taxon>Basidiomycota</taxon>
        <taxon>Agaricomycotina</taxon>
        <taxon>Agaricomycetes</taxon>
        <taxon>Agaricomycetidae</taxon>
        <taxon>Agaricales</taxon>
        <taxon>Marasmiineae</taxon>
        <taxon>Mycenaceae</taxon>
        <taxon>Mycena</taxon>
    </lineage>
</organism>
<evidence type="ECO:0000313" key="1">
    <source>
        <dbReference type="EMBL" id="KAJ7300942.1"/>
    </source>
</evidence>
<proteinExistence type="predicted"/>
<dbReference type="AlphaFoldDB" id="A0AAD7E6Q2"/>
<gene>
    <name evidence="1" type="ORF">DFH08DRAFT_1090373</name>
</gene>
<name>A0AAD7E6Q2_9AGAR</name>
<accession>A0AAD7E6Q2</accession>
<reference evidence="1" key="1">
    <citation type="submission" date="2023-03" db="EMBL/GenBank/DDBJ databases">
        <title>Massive genome expansion in bonnet fungi (Mycena s.s.) driven by repeated elements and novel gene families across ecological guilds.</title>
        <authorList>
            <consortium name="Lawrence Berkeley National Laboratory"/>
            <person name="Harder C.B."/>
            <person name="Miyauchi S."/>
            <person name="Viragh M."/>
            <person name="Kuo A."/>
            <person name="Thoen E."/>
            <person name="Andreopoulos B."/>
            <person name="Lu D."/>
            <person name="Skrede I."/>
            <person name="Drula E."/>
            <person name="Henrissat B."/>
            <person name="Morin E."/>
            <person name="Kohler A."/>
            <person name="Barry K."/>
            <person name="LaButti K."/>
            <person name="Morin E."/>
            <person name="Salamov A."/>
            <person name="Lipzen A."/>
            <person name="Mereny Z."/>
            <person name="Hegedus B."/>
            <person name="Baldrian P."/>
            <person name="Stursova M."/>
            <person name="Weitz H."/>
            <person name="Taylor A."/>
            <person name="Grigoriev I.V."/>
            <person name="Nagy L.G."/>
            <person name="Martin F."/>
            <person name="Kauserud H."/>
        </authorList>
    </citation>
    <scope>NUCLEOTIDE SEQUENCE</scope>
    <source>
        <strain evidence="1">CBHHK002</strain>
    </source>
</reference>
<dbReference type="EMBL" id="JARIHO010000148">
    <property type="protein sequence ID" value="KAJ7300942.1"/>
    <property type="molecule type" value="Genomic_DNA"/>
</dbReference>
<feature type="non-terminal residue" evidence="1">
    <location>
        <position position="56"/>
    </location>
</feature>
<dbReference type="Proteomes" id="UP001218218">
    <property type="component" value="Unassembled WGS sequence"/>
</dbReference>
<keyword evidence="2" id="KW-1185">Reference proteome</keyword>